<evidence type="ECO:0000256" key="3">
    <source>
        <dbReference type="ARBA" id="ARBA00022801"/>
    </source>
</evidence>
<dbReference type="PANTHER" id="PTHR42978:SF6">
    <property type="entry name" value="QUORUM-QUENCHING LACTONASE YTNP-RELATED"/>
    <property type="match status" value="1"/>
</dbReference>
<dbReference type="EMBL" id="CP091508">
    <property type="protein sequence ID" value="UOO82898.1"/>
    <property type="molecule type" value="Genomic_DNA"/>
</dbReference>
<proteinExistence type="inferred from homology"/>
<feature type="chain" id="PRO_5045228258" evidence="5">
    <location>
        <begin position="27"/>
        <end position="330"/>
    </location>
</feature>
<accession>A0ABY4DVP1</accession>
<comment type="similarity">
    <text evidence="1">Belongs to the metallo-beta-lactamase superfamily.</text>
</comment>
<evidence type="ECO:0000256" key="4">
    <source>
        <dbReference type="ARBA" id="ARBA00022833"/>
    </source>
</evidence>
<dbReference type="Gene3D" id="3.60.15.10">
    <property type="entry name" value="Ribonuclease Z/Hydroxyacylglutathione hydrolase-like"/>
    <property type="match status" value="1"/>
</dbReference>
<feature type="domain" description="Metallo-beta-lactamase" evidence="6">
    <location>
        <begin position="97"/>
        <end position="303"/>
    </location>
</feature>
<evidence type="ECO:0000313" key="7">
    <source>
        <dbReference type="EMBL" id="UOO82898.1"/>
    </source>
</evidence>
<feature type="signal peptide" evidence="5">
    <location>
        <begin position="1"/>
        <end position="26"/>
    </location>
</feature>
<organism evidence="7 8">
    <name type="scientific">Uruburuella testudinis</name>
    <dbReference type="NCBI Taxonomy" id="1282863"/>
    <lineage>
        <taxon>Bacteria</taxon>
        <taxon>Pseudomonadati</taxon>
        <taxon>Pseudomonadota</taxon>
        <taxon>Betaproteobacteria</taxon>
        <taxon>Neisseriales</taxon>
        <taxon>Neisseriaceae</taxon>
        <taxon>Uruburuella</taxon>
    </lineage>
</organism>
<keyword evidence="3" id="KW-0378">Hydrolase</keyword>
<evidence type="ECO:0000313" key="8">
    <source>
        <dbReference type="Proteomes" id="UP000829817"/>
    </source>
</evidence>
<dbReference type="CDD" id="cd07720">
    <property type="entry name" value="OPHC2-like_MBL-fold"/>
    <property type="match status" value="1"/>
</dbReference>
<name>A0ABY4DVP1_9NEIS</name>
<evidence type="ECO:0000256" key="1">
    <source>
        <dbReference type="ARBA" id="ARBA00007749"/>
    </source>
</evidence>
<dbReference type="Pfam" id="PF00753">
    <property type="entry name" value="Lactamase_B"/>
    <property type="match status" value="1"/>
</dbReference>
<keyword evidence="8" id="KW-1185">Reference proteome</keyword>
<sequence length="330" mass="35605">MKLHQMVNALTASLALAAASTAAAHALPEHTAPARVQEQQVAGYFRLPLDKGVTVTALYDGPVNLPHQWLRGISLNEAKDVFNALFLPLTAEGVQTSVNAYLLNQNGRYTLIDAGASNCLGDGLGHMLDNLKASGVQPEQISSVLVTHLHPDHACGVTTDEGTIAFPNAVLYAPEDDADYWLGGKVAQSRSEHDQAFFKAAVAAVAPYRAAGRFRTFKRGENPIHGIETVDEAGHSPGMTGYLLGSGSQRLLVWGDIIHSHSIQLKNPDISVEVDSDQPKAIATRKRILNLVEQQRLWVGAAHLPFPGIGHIVKDGKGYRWLPAEFLPLK</sequence>
<dbReference type="InterPro" id="IPR001279">
    <property type="entry name" value="Metallo-B-lactamas"/>
</dbReference>
<dbReference type="SUPFAM" id="SSF56281">
    <property type="entry name" value="Metallo-hydrolase/oxidoreductase"/>
    <property type="match status" value="1"/>
</dbReference>
<keyword evidence="2" id="KW-0479">Metal-binding</keyword>
<evidence type="ECO:0000259" key="6">
    <source>
        <dbReference type="SMART" id="SM00849"/>
    </source>
</evidence>
<dbReference type="InterPro" id="IPR036866">
    <property type="entry name" value="RibonucZ/Hydroxyglut_hydro"/>
</dbReference>
<dbReference type="RefSeq" id="WP_244787050.1">
    <property type="nucleotide sequence ID" value="NZ_CP091508.1"/>
</dbReference>
<dbReference type="Proteomes" id="UP000829817">
    <property type="component" value="Chromosome"/>
</dbReference>
<dbReference type="SMART" id="SM00849">
    <property type="entry name" value="Lactamase_B"/>
    <property type="match status" value="1"/>
</dbReference>
<dbReference type="InterPro" id="IPR051013">
    <property type="entry name" value="MBL_superfamily_lactonases"/>
</dbReference>
<dbReference type="PANTHER" id="PTHR42978">
    <property type="entry name" value="QUORUM-QUENCHING LACTONASE YTNP-RELATED-RELATED"/>
    <property type="match status" value="1"/>
</dbReference>
<keyword evidence="4" id="KW-0862">Zinc</keyword>
<protein>
    <submittedName>
        <fullName evidence="7">MBL fold metallo-hydrolase</fullName>
    </submittedName>
</protein>
<reference evidence="7 8" key="1">
    <citation type="journal article" date="2022" name="Res Sq">
        <title>Evolution of multicellular longitudinally dividing oral cavity symbionts (Neisseriaceae).</title>
        <authorList>
            <person name="Nyongesa S."/>
            <person name="Weber P."/>
            <person name="Bernet E."/>
            <person name="Pullido F."/>
            <person name="Nieckarz M."/>
            <person name="Delaby M."/>
            <person name="Nieves C."/>
            <person name="Viehboeck T."/>
            <person name="Krause N."/>
            <person name="Rivera-Millot A."/>
            <person name="Nakamura A."/>
            <person name="Vischer N."/>
            <person name="VanNieuwenhze M."/>
            <person name="Brun Y."/>
            <person name="Cava F."/>
            <person name="Bulgheresi S."/>
            <person name="Veyrier F."/>
        </authorList>
    </citation>
    <scope>NUCLEOTIDE SEQUENCE [LARGE SCALE GENOMIC DNA]</scope>
    <source>
        <strain evidence="7 8">CCUG 63373m</strain>
    </source>
</reference>
<gene>
    <name evidence="7" type="ORF">LVJ83_05400</name>
</gene>
<evidence type="ECO:0000256" key="5">
    <source>
        <dbReference type="SAM" id="SignalP"/>
    </source>
</evidence>
<evidence type="ECO:0000256" key="2">
    <source>
        <dbReference type="ARBA" id="ARBA00022723"/>
    </source>
</evidence>
<keyword evidence="5" id="KW-0732">Signal</keyword>